<dbReference type="OrthoDB" id="408631at2759"/>
<gene>
    <name evidence="2" type="ORF">BS50DRAFT_592983</name>
</gene>
<sequence length="274" mass="31760">MCKFITHIYEFCNPRCAWEETQRCDNAYPTINESGRRNDVPHKDCSVRRIIPGGMENSIYKHYNLRCPLHEEEGEEDIKIPMKVACSTICAPHKHNVPMGGILDPEGHFKRFEQMSETEGKSSEKPSETGGSDSNIGFGDQDSDASMHSFNMSMQAMEEHTSDLRIQFPYALESFFDDLYELYPREEFNLTFWQRQTWFGEFSINRPTYYITSSLKTFKQPVWMLVFNAGFQVHAAIVPYLSDMEYGTRLGENGTLAKVIRDWHTSFTIHNNQT</sequence>
<reference evidence="2 3" key="1">
    <citation type="journal article" date="2018" name="Front. Microbiol.">
        <title>Genome-Wide Analysis of Corynespora cassiicola Leaf Fall Disease Putative Effectors.</title>
        <authorList>
            <person name="Lopez D."/>
            <person name="Ribeiro S."/>
            <person name="Label P."/>
            <person name="Fumanal B."/>
            <person name="Venisse J.S."/>
            <person name="Kohler A."/>
            <person name="de Oliveira R.R."/>
            <person name="Labutti K."/>
            <person name="Lipzen A."/>
            <person name="Lail K."/>
            <person name="Bauer D."/>
            <person name="Ohm R.A."/>
            <person name="Barry K.W."/>
            <person name="Spatafora J."/>
            <person name="Grigoriev I.V."/>
            <person name="Martin F.M."/>
            <person name="Pujade-Renaud V."/>
        </authorList>
    </citation>
    <scope>NUCLEOTIDE SEQUENCE [LARGE SCALE GENOMIC DNA]</scope>
    <source>
        <strain evidence="2 3">Philippines</strain>
    </source>
</reference>
<dbReference type="Proteomes" id="UP000240883">
    <property type="component" value="Unassembled WGS sequence"/>
</dbReference>
<feature type="compositionally biased region" description="Basic and acidic residues" evidence="1">
    <location>
        <begin position="114"/>
        <end position="127"/>
    </location>
</feature>
<organism evidence="2 3">
    <name type="scientific">Corynespora cassiicola Philippines</name>
    <dbReference type="NCBI Taxonomy" id="1448308"/>
    <lineage>
        <taxon>Eukaryota</taxon>
        <taxon>Fungi</taxon>
        <taxon>Dikarya</taxon>
        <taxon>Ascomycota</taxon>
        <taxon>Pezizomycotina</taxon>
        <taxon>Dothideomycetes</taxon>
        <taxon>Pleosporomycetidae</taxon>
        <taxon>Pleosporales</taxon>
        <taxon>Corynesporascaceae</taxon>
        <taxon>Corynespora</taxon>
    </lineage>
</organism>
<name>A0A2T2N7V7_CORCC</name>
<evidence type="ECO:0000313" key="3">
    <source>
        <dbReference type="Proteomes" id="UP000240883"/>
    </source>
</evidence>
<accession>A0A2T2N7V7</accession>
<evidence type="ECO:0000313" key="2">
    <source>
        <dbReference type="EMBL" id="PSN61514.1"/>
    </source>
</evidence>
<dbReference type="AlphaFoldDB" id="A0A2T2N7V7"/>
<evidence type="ECO:0000256" key="1">
    <source>
        <dbReference type="SAM" id="MobiDB-lite"/>
    </source>
</evidence>
<proteinExistence type="predicted"/>
<dbReference type="EMBL" id="KZ678144">
    <property type="protein sequence ID" value="PSN61514.1"/>
    <property type="molecule type" value="Genomic_DNA"/>
</dbReference>
<feature type="region of interest" description="Disordered" evidence="1">
    <location>
        <begin position="114"/>
        <end position="140"/>
    </location>
</feature>
<dbReference type="STRING" id="1448308.A0A2T2N7V7"/>
<protein>
    <submittedName>
        <fullName evidence="2">Uncharacterized protein</fullName>
    </submittedName>
</protein>
<keyword evidence="3" id="KW-1185">Reference proteome</keyword>